<dbReference type="Proteomes" id="UP001500631">
    <property type="component" value="Unassembled WGS sequence"/>
</dbReference>
<gene>
    <name evidence="3" type="primary">gstA</name>
    <name evidence="3" type="ORF">GCM10023338_04800</name>
</gene>
<dbReference type="InterPro" id="IPR040079">
    <property type="entry name" value="Glutathione_S-Trfase"/>
</dbReference>
<dbReference type="InterPro" id="IPR004046">
    <property type="entry name" value="GST_C"/>
</dbReference>
<evidence type="ECO:0000313" key="4">
    <source>
        <dbReference type="Proteomes" id="UP001500631"/>
    </source>
</evidence>
<dbReference type="InterPro" id="IPR004045">
    <property type="entry name" value="Glutathione_S-Trfase_N"/>
</dbReference>
<dbReference type="Gene3D" id="3.40.30.10">
    <property type="entry name" value="Glutaredoxin"/>
    <property type="match status" value="1"/>
</dbReference>
<dbReference type="PROSITE" id="PS50404">
    <property type="entry name" value="GST_NTER"/>
    <property type="match status" value="1"/>
</dbReference>
<dbReference type="PANTHER" id="PTHR44051">
    <property type="entry name" value="GLUTATHIONE S-TRANSFERASE-RELATED"/>
    <property type="match status" value="1"/>
</dbReference>
<organism evidence="3 4">
    <name type="scientific">Wohlfahrtiimonas larvae</name>
    <dbReference type="NCBI Taxonomy" id="1157986"/>
    <lineage>
        <taxon>Bacteria</taxon>
        <taxon>Pseudomonadati</taxon>
        <taxon>Pseudomonadota</taxon>
        <taxon>Gammaproteobacteria</taxon>
        <taxon>Cardiobacteriales</taxon>
        <taxon>Ignatzschineriaceae</taxon>
        <taxon>Wohlfahrtiimonas</taxon>
    </lineage>
</organism>
<name>A0ABP9MI73_9GAMM</name>
<keyword evidence="4" id="KW-1185">Reference proteome</keyword>
<dbReference type="SFLD" id="SFLDG00358">
    <property type="entry name" value="Main_(cytGST)"/>
    <property type="match status" value="1"/>
</dbReference>
<comment type="caution">
    <text evidence="3">The sequence shown here is derived from an EMBL/GenBank/DDBJ whole genome shotgun (WGS) entry which is preliminary data.</text>
</comment>
<evidence type="ECO:0000259" key="2">
    <source>
        <dbReference type="PROSITE" id="PS50405"/>
    </source>
</evidence>
<keyword evidence="3" id="KW-0808">Transferase</keyword>
<evidence type="ECO:0000313" key="3">
    <source>
        <dbReference type="EMBL" id="GAA5095435.1"/>
    </source>
</evidence>
<dbReference type="Pfam" id="PF00043">
    <property type="entry name" value="GST_C"/>
    <property type="match status" value="1"/>
</dbReference>
<dbReference type="SUPFAM" id="SSF47616">
    <property type="entry name" value="GST C-terminal domain-like"/>
    <property type="match status" value="1"/>
</dbReference>
<dbReference type="Gene3D" id="1.20.1050.10">
    <property type="match status" value="1"/>
</dbReference>
<dbReference type="RefSeq" id="WP_171973596.1">
    <property type="nucleotide sequence ID" value="NZ_BAABKE010000002.1"/>
</dbReference>
<proteinExistence type="predicted"/>
<dbReference type="CDD" id="cd03188">
    <property type="entry name" value="GST_C_Beta"/>
    <property type="match status" value="1"/>
</dbReference>
<dbReference type="SUPFAM" id="SSF52833">
    <property type="entry name" value="Thioredoxin-like"/>
    <property type="match status" value="1"/>
</dbReference>
<sequence>MLKLYYAKGTCSSVVYMTAKSLGIELELITVDIVKAVTEDGRDFKEINPKAYVPALQLDNGEVITEVVAICAYLASLKGDNSVFPLSGKGMIDQLEWFNYIATEIHKSYMPLIFKVFGMDVGEQWNGHATKQLAFRYQYVENHLANRPYLTGETVTSADFYLLMTTLWAVKTGYDLSACPNVLAFKERMMQLPVVQQVLA</sequence>
<dbReference type="InterPro" id="IPR010987">
    <property type="entry name" value="Glutathione-S-Trfase_C-like"/>
</dbReference>
<dbReference type="InterPro" id="IPR036282">
    <property type="entry name" value="Glutathione-S-Trfase_C_sf"/>
</dbReference>
<reference evidence="4" key="1">
    <citation type="journal article" date="2019" name="Int. J. Syst. Evol. Microbiol.">
        <title>The Global Catalogue of Microorganisms (GCM) 10K type strain sequencing project: providing services to taxonomists for standard genome sequencing and annotation.</title>
        <authorList>
            <consortium name="The Broad Institute Genomics Platform"/>
            <consortium name="The Broad Institute Genome Sequencing Center for Infectious Disease"/>
            <person name="Wu L."/>
            <person name="Ma J."/>
        </authorList>
    </citation>
    <scope>NUCLEOTIDE SEQUENCE [LARGE SCALE GENOMIC DNA]</scope>
    <source>
        <strain evidence="4">JCM 18424</strain>
    </source>
</reference>
<dbReference type="PROSITE" id="PS50405">
    <property type="entry name" value="GST_CTER"/>
    <property type="match status" value="1"/>
</dbReference>
<dbReference type="GO" id="GO:0016740">
    <property type="term" value="F:transferase activity"/>
    <property type="evidence" value="ECO:0007669"/>
    <property type="project" value="UniProtKB-KW"/>
</dbReference>
<accession>A0ABP9MI73</accession>
<feature type="domain" description="GST C-terminal" evidence="2">
    <location>
        <begin position="87"/>
        <end position="200"/>
    </location>
</feature>
<dbReference type="EMBL" id="BAABKE010000002">
    <property type="protein sequence ID" value="GAA5095435.1"/>
    <property type="molecule type" value="Genomic_DNA"/>
</dbReference>
<protein>
    <submittedName>
        <fullName evidence="3">Glutathione transferase GstA</fullName>
    </submittedName>
</protein>
<dbReference type="SFLD" id="SFLDG01150">
    <property type="entry name" value="Main.1:_Beta-like"/>
    <property type="match status" value="1"/>
</dbReference>
<feature type="domain" description="GST N-terminal" evidence="1">
    <location>
        <begin position="1"/>
        <end position="82"/>
    </location>
</feature>
<dbReference type="Pfam" id="PF13409">
    <property type="entry name" value="GST_N_2"/>
    <property type="match status" value="1"/>
</dbReference>
<evidence type="ECO:0000259" key="1">
    <source>
        <dbReference type="PROSITE" id="PS50404"/>
    </source>
</evidence>
<dbReference type="PANTHER" id="PTHR44051:SF8">
    <property type="entry name" value="GLUTATHIONE S-TRANSFERASE GSTA"/>
    <property type="match status" value="1"/>
</dbReference>
<dbReference type="SFLD" id="SFLDS00019">
    <property type="entry name" value="Glutathione_Transferase_(cytos"/>
    <property type="match status" value="1"/>
</dbReference>
<dbReference type="CDD" id="cd03057">
    <property type="entry name" value="GST_N_Beta"/>
    <property type="match status" value="1"/>
</dbReference>
<dbReference type="InterPro" id="IPR036249">
    <property type="entry name" value="Thioredoxin-like_sf"/>
</dbReference>